<keyword evidence="4" id="KW-1185">Reference proteome</keyword>
<keyword evidence="2" id="KW-0812">Transmembrane</keyword>
<evidence type="ECO:0000313" key="3">
    <source>
        <dbReference type="EMBL" id="CAL1392792.1"/>
    </source>
</evidence>
<dbReference type="PANTHER" id="PTHR15907">
    <property type="entry name" value="DUF614 FAMILY PROTEIN-RELATED"/>
    <property type="match status" value="1"/>
</dbReference>
<evidence type="ECO:0000313" key="4">
    <source>
        <dbReference type="Proteomes" id="UP001497516"/>
    </source>
</evidence>
<dbReference type="AlphaFoldDB" id="A0AAV2F4C3"/>
<reference evidence="3 4" key="1">
    <citation type="submission" date="2024-04" db="EMBL/GenBank/DDBJ databases">
        <authorList>
            <person name="Fracassetti M."/>
        </authorList>
    </citation>
    <scope>NUCLEOTIDE SEQUENCE [LARGE SCALE GENOMIC DNA]</scope>
</reference>
<dbReference type="Proteomes" id="UP001497516">
    <property type="component" value="Chromosome 6"/>
</dbReference>
<dbReference type="InterPro" id="IPR006461">
    <property type="entry name" value="PLAC_motif_containing"/>
</dbReference>
<keyword evidence="2" id="KW-1133">Transmembrane helix</keyword>
<evidence type="ECO:0000256" key="1">
    <source>
        <dbReference type="SAM" id="MobiDB-lite"/>
    </source>
</evidence>
<accession>A0AAV2F4C3</accession>
<feature type="region of interest" description="Disordered" evidence="1">
    <location>
        <begin position="1"/>
        <end position="45"/>
    </location>
</feature>
<feature type="transmembrane region" description="Helical" evidence="2">
    <location>
        <begin position="99"/>
        <end position="118"/>
    </location>
</feature>
<proteinExistence type="predicted"/>
<organism evidence="3 4">
    <name type="scientific">Linum trigynum</name>
    <dbReference type="NCBI Taxonomy" id="586398"/>
    <lineage>
        <taxon>Eukaryota</taxon>
        <taxon>Viridiplantae</taxon>
        <taxon>Streptophyta</taxon>
        <taxon>Embryophyta</taxon>
        <taxon>Tracheophyta</taxon>
        <taxon>Spermatophyta</taxon>
        <taxon>Magnoliopsida</taxon>
        <taxon>eudicotyledons</taxon>
        <taxon>Gunneridae</taxon>
        <taxon>Pentapetalae</taxon>
        <taxon>rosids</taxon>
        <taxon>fabids</taxon>
        <taxon>Malpighiales</taxon>
        <taxon>Linaceae</taxon>
        <taxon>Linum</taxon>
    </lineage>
</organism>
<name>A0AAV2F4C3_9ROSI</name>
<dbReference type="Pfam" id="PF04749">
    <property type="entry name" value="PLAC8"/>
    <property type="match status" value="1"/>
</dbReference>
<keyword evidence="2" id="KW-0472">Membrane</keyword>
<protein>
    <submittedName>
        <fullName evidence="3">Uncharacterized protein</fullName>
    </submittedName>
</protein>
<evidence type="ECO:0000256" key="2">
    <source>
        <dbReference type="SAM" id="Phobius"/>
    </source>
</evidence>
<dbReference type="NCBIfam" id="TIGR01571">
    <property type="entry name" value="A_thal_Cys_rich"/>
    <property type="match status" value="1"/>
</dbReference>
<feature type="compositionally biased region" description="Pro residues" evidence="1">
    <location>
        <begin position="7"/>
        <end position="16"/>
    </location>
</feature>
<sequence length="193" mass="20978">MHENATTPPPPNPPSPMFQGVPPDQVNGRLPLAPPPPPGAAVPVNPHNHASPLPWSTGLCDCFDDCSSCCLTAWCPCVAFGRIAEIVDRGQTSCGLSGTVYALMLWMFGCACILSCFYRSKMRGQLFLEEQPCPDCLVHLFCEGCALCQEYRELQNKGFDLSIGWYGNMEKNRRYATTTAPAIEGGMSRATEG</sequence>
<gene>
    <name evidence="3" type="ORF">LTRI10_LOCUS33410</name>
</gene>
<dbReference type="EMBL" id="OZ034819">
    <property type="protein sequence ID" value="CAL1392792.1"/>
    <property type="molecule type" value="Genomic_DNA"/>
</dbReference>